<keyword evidence="18" id="KW-1185">Reference proteome</keyword>
<evidence type="ECO:0000256" key="7">
    <source>
        <dbReference type="ARBA" id="ARBA00022801"/>
    </source>
</evidence>
<dbReference type="Proteomes" id="UP000184391">
    <property type="component" value="Unassembled WGS sequence"/>
</dbReference>
<protein>
    <recommendedName>
        <fullName evidence="5 15">Cytidine deaminase</fullName>
        <ecNumber evidence="4 15">3.5.4.5</ecNumber>
    </recommendedName>
    <alternativeName>
        <fullName evidence="9 15">Cytidine aminohydrolase</fullName>
    </alternativeName>
</protein>
<evidence type="ECO:0000256" key="15">
    <source>
        <dbReference type="RuleBase" id="RU364006"/>
    </source>
</evidence>
<dbReference type="PROSITE" id="PS51747">
    <property type="entry name" value="CYT_DCMP_DEAMINASES_2"/>
    <property type="match status" value="1"/>
</dbReference>
<dbReference type="InterPro" id="IPR016192">
    <property type="entry name" value="APOBEC/CMP_deaminase_Zn-bd"/>
</dbReference>
<proteinExistence type="inferred from homology"/>
<dbReference type="Gene3D" id="3.40.140.10">
    <property type="entry name" value="Cytidine Deaminase, domain 2"/>
    <property type="match status" value="1"/>
</dbReference>
<dbReference type="InterPro" id="IPR002125">
    <property type="entry name" value="CMP_dCMP_dom"/>
</dbReference>
<dbReference type="SUPFAM" id="SSF53927">
    <property type="entry name" value="Cytidine deaminase-like"/>
    <property type="match status" value="1"/>
</dbReference>
<evidence type="ECO:0000256" key="1">
    <source>
        <dbReference type="ARBA" id="ARBA00001947"/>
    </source>
</evidence>
<dbReference type="GO" id="GO:0005829">
    <property type="term" value="C:cytosol"/>
    <property type="evidence" value="ECO:0007669"/>
    <property type="project" value="TreeGrafter"/>
</dbReference>
<evidence type="ECO:0000256" key="13">
    <source>
        <dbReference type="PIRSR" id="PIRSR606262-2"/>
    </source>
</evidence>
<dbReference type="NCBIfam" id="NF004064">
    <property type="entry name" value="PRK05578.1"/>
    <property type="match status" value="1"/>
</dbReference>
<dbReference type="InterPro" id="IPR050202">
    <property type="entry name" value="Cyt/Deoxycyt_deaminase"/>
</dbReference>
<evidence type="ECO:0000259" key="16">
    <source>
        <dbReference type="PROSITE" id="PS51747"/>
    </source>
</evidence>
<accession>A0A1M7SXN4</accession>
<feature type="binding site" evidence="14">
    <location>
        <position position="64"/>
    </location>
    <ligand>
        <name>Zn(2+)</name>
        <dbReference type="ChEBI" id="CHEBI:29105"/>
        <note>catalytic</note>
    </ligand>
</feature>
<comment type="catalytic activity">
    <reaction evidence="11 15">
        <text>cytidine + H2O + H(+) = uridine + NH4(+)</text>
        <dbReference type="Rhea" id="RHEA:16069"/>
        <dbReference type="ChEBI" id="CHEBI:15377"/>
        <dbReference type="ChEBI" id="CHEBI:15378"/>
        <dbReference type="ChEBI" id="CHEBI:16704"/>
        <dbReference type="ChEBI" id="CHEBI:17562"/>
        <dbReference type="ChEBI" id="CHEBI:28938"/>
        <dbReference type="EC" id="3.5.4.5"/>
    </reaction>
</comment>
<evidence type="ECO:0000256" key="11">
    <source>
        <dbReference type="ARBA" id="ARBA00049558"/>
    </source>
</evidence>
<feature type="active site" description="Proton donor" evidence="12">
    <location>
        <position position="66"/>
    </location>
</feature>
<evidence type="ECO:0000256" key="9">
    <source>
        <dbReference type="ARBA" id="ARBA00032005"/>
    </source>
</evidence>
<dbReference type="RefSeq" id="WP_245790198.1">
    <property type="nucleotide sequence ID" value="NZ_FRDF01000016.1"/>
</dbReference>
<dbReference type="GO" id="GO:0004126">
    <property type="term" value="F:cytidine deaminase activity"/>
    <property type="evidence" value="ECO:0007669"/>
    <property type="project" value="UniProtKB-UniRule"/>
</dbReference>
<evidence type="ECO:0000256" key="2">
    <source>
        <dbReference type="ARBA" id="ARBA00003949"/>
    </source>
</evidence>
<comment type="function">
    <text evidence="2 15">This enzyme scavenges exogenous and endogenous cytidine and 2'-deoxycytidine for UMP synthesis.</text>
</comment>
<dbReference type="InterPro" id="IPR006262">
    <property type="entry name" value="Cyt_deam_tetra"/>
</dbReference>
<gene>
    <name evidence="17" type="ORF">SAMN02745193_02559</name>
</gene>
<evidence type="ECO:0000256" key="3">
    <source>
        <dbReference type="ARBA" id="ARBA00006576"/>
    </source>
</evidence>
<evidence type="ECO:0000256" key="4">
    <source>
        <dbReference type="ARBA" id="ARBA00012783"/>
    </source>
</evidence>
<dbReference type="Pfam" id="PF00383">
    <property type="entry name" value="dCMP_cyt_deam_1"/>
    <property type="match status" value="1"/>
</dbReference>
<dbReference type="CDD" id="cd01283">
    <property type="entry name" value="cytidine_deaminase"/>
    <property type="match status" value="1"/>
</dbReference>
<dbReference type="GO" id="GO:0072527">
    <property type="term" value="P:pyrimidine-containing compound metabolic process"/>
    <property type="evidence" value="ECO:0007669"/>
    <property type="project" value="UniProtKB-ARBA"/>
</dbReference>
<dbReference type="GO" id="GO:0055086">
    <property type="term" value="P:nucleobase-containing small molecule metabolic process"/>
    <property type="evidence" value="ECO:0007669"/>
    <property type="project" value="UniProtKB-ARBA"/>
</dbReference>
<evidence type="ECO:0000256" key="6">
    <source>
        <dbReference type="ARBA" id="ARBA00022723"/>
    </source>
</evidence>
<comment type="cofactor">
    <cofactor evidence="1 14 15">
        <name>Zn(2+)</name>
        <dbReference type="ChEBI" id="CHEBI:29105"/>
    </cofactor>
</comment>
<dbReference type="PANTHER" id="PTHR11644">
    <property type="entry name" value="CYTIDINE DEAMINASE"/>
    <property type="match status" value="1"/>
</dbReference>
<evidence type="ECO:0000256" key="5">
    <source>
        <dbReference type="ARBA" id="ARBA00018266"/>
    </source>
</evidence>
<dbReference type="PANTHER" id="PTHR11644:SF2">
    <property type="entry name" value="CYTIDINE DEAMINASE"/>
    <property type="match status" value="1"/>
</dbReference>
<evidence type="ECO:0000256" key="10">
    <source>
        <dbReference type="ARBA" id="ARBA00049252"/>
    </source>
</evidence>
<dbReference type="GO" id="GO:0008270">
    <property type="term" value="F:zinc ion binding"/>
    <property type="evidence" value="ECO:0007669"/>
    <property type="project" value="UniProtKB-UniRule"/>
</dbReference>
<name>A0A1M7SXN4_9SPHN</name>
<evidence type="ECO:0000313" key="17">
    <source>
        <dbReference type="EMBL" id="SHN63269.1"/>
    </source>
</evidence>
<keyword evidence="7 15" id="KW-0378">Hydrolase</keyword>
<dbReference type="FunFam" id="3.40.140.10:FF:000008">
    <property type="entry name" value="Cytidine deaminase"/>
    <property type="match status" value="1"/>
</dbReference>
<dbReference type="InterPro" id="IPR016193">
    <property type="entry name" value="Cytidine_deaminase-like"/>
</dbReference>
<dbReference type="NCBIfam" id="TIGR01354">
    <property type="entry name" value="cyt_deam_tetra"/>
    <property type="match status" value="1"/>
</dbReference>
<evidence type="ECO:0000256" key="8">
    <source>
        <dbReference type="ARBA" id="ARBA00022833"/>
    </source>
</evidence>
<comment type="catalytic activity">
    <reaction evidence="10 15">
        <text>2'-deoxycytidine + H2O + H(+) = 2'-deoxyuridine + NH4(+)</text>
        <dbReference type="Rhea" id="RHEA:13433"/>
        <dbReference type="ChEBI" id="CHEBI:15377"/>
        <dbReference type="ChEBI" id="CHEBI:15378"/>
        <dbReference type="ChEBI" id="CHEBI:15698"/>
        <dbReference type="ChEBI" id="CHEBI:16450"/>
        <dbReference type="ChEBI" id="CHEBI:28938"/>
        <dbReference type="EC" id="3.5.4.5"/>
    </reaction>
</comment>
<feature type="binding site" evidence="14">
    <location>
        <position position="100"/>
    </location>
    <ligand>
        <name>Zn(2+)</name>
        <dbReference type="ChEBI" id="CHEBI:29105"/>
        <note>catalytic</note>
    </ligand>
</feature>
<sequence length="149" mass="15040">MGGGAEMMLEPAQEQALVAAALAAAERAYAPYSDYPVGAALLFDDGAVITGCNVENASYGLALCAETVAVGKAFAEGRRGGLLAVAVVGLKAGAAPITPCGRCRQVLNEIAALGNTDPLVLCIGSDDTRRVTLSALLPHAFGPANLKPD</sequence>
<feature type="domain" description="CMP/dCMP-type deaminase" evidence="16">
    <location>
        <begin position="12"/>
        <end position="144"/>
    </location>
</feature>
<reference evidence="18" key="1">
    <citation type="submission" date="2016-12" db="EMBL/GenBank/DDBJ databases">
        <authorList>
            <person name="Varghese N."/>
            <person name="Submissions S."/>
        </authorList>
    </citation>
    <scope>NUCLEOTIDE SEQUENCE [LARGE SCALE GENOMIC DNA]</scope>
    <source>
        <strain evidence="18">DSM 11032</strain>
    </source>
</reference>
<dbReference type="GO" id="GO:0042802">
    <property type="term" value="F:identical protein binding"/>
    <property type="evidence" value="ECO:0007669"/>
    <property type="project" value="UniProtKB-ARBA"/>
</dbReference>
<evidence type="ECO:0000256" key="12">
    <source>
        <dbReference type="PIRSR" id="PIRSR606262-1"/>
    </source>
</evidence>
<dbReference type="EC" id="3.5.4.5" evidence="4 15"/>
<feature type="binding site" evidence="14">
    <location>
        <position position="103"/>
    </location>
    <ligand>
        <name>Zn(2+)</name>
        <dbReference type="ChEBI" id="CHEBI:29105"/>
        <note>catalytic</note>
    </ligand>
</feature>
<keyword evidence="8 14" id="KW-0862">Zinc</keyword>
<keyword evidence="6 14" id="KW-0479">Metal-binding</keyword>
<evidence type="ECO:0000256" key="14">
    <source>
        <dbReference type="PIRSR" id="PIRSR606262-3"/>
    </source>
</evidence>
<dbReference type="STRING" id="198312.SAMN02745193_02559"/>
<dbReference type="PROSITE" id="PS00903">
    <property type="entry name" value="CYT_DCMP_DEAMINASES_1"/>
    <property type="match status" value="1"/>
</dbReference>
<comment type="similarity">
    <text evidence="3 15">Belongs to the cytidine and deoxycytidylate deaminase family.</text>
</comment>
<dbReference type="EMBL" id="FRDF01000016">
    <property type="protein sequence ID" value="SHN63269.1"/>
    <property type="molecule type" value="Genomic_DNA"/>
</dbReference>
<dbReference type="AlphaFoldDB" id="A0A1M7SXN4"/>
<evidence type="ECO:0000313" key="18">
    <source>
        <dbReference type="Proteomes" id="UP000184391"/>
    </source>
</evidence>
<feature type="binding site" evidence="13">
    <location>
        <begin position="53"/>
        <end position="59"/>
    </location>
    <ligand>
        <name>substrate</name>
    </ligand>
</feature>
<organism evidence="17 18">
    <name type="scientific">Erythrobacter sanguineus</name>
    <dbReference type="NCBI Taxonomy" id="198312"/>
    <lineage>
        <taxon>Bacteria</taxon>
        <taxon>Pseudomonadati</taxon>
        <taxon>Pseudomonadota</taxon>
        <taxon>Alphaproteobacteria</taxon>
        <taxon>Sphingomonadales</taxon>
        <taxon>Erythrobacteraceae</taxon>
        <taxon>Erythrobacter/Porphyrobacter group</taxon>
        <taxon>Erythrobacter</taxon>
    </lineage>
</organism>